<dbReference type="NCBIfam" id="TIGR00778">
    <property type="entry name" value="ahpD_dom"/>
    <property type="match status" value="1"/>
</dbReference>
<dbReference type="InterPro" id="IPR029032">
    <property type="entry name" value="AhpD-like"/>
</dbReference>
<dbReference type="InterPro" id="IPR004675">
    <property type="entry name" value="AhpD_core"/>
</dbReference>
<dbReference type="EMBL" id="CP006577">
    <property type="protein sequence ID" value="AIG99376.1"/>
    <property type="molecule type" value="Genomic_DNA"/>
</dbReference>
<accession>A0A075WHC2</accession>
<dbReference type="SUPFAM" id="SSF69118">
    <property type="entry name" value="AhpD-like"/>
    <property type="match status" value="1"/>
</dbReference>
<gene>
    <name evidence="2" type="ORF">AFULGI_00026720</name>
</gene>
<dbReference type="PANTHER" id="PTHR35446">
    <property type="entry name" value="SI:CH211-175M2.5"/>
    <property type="match status" value="1"/>
</dbReference>
<evidence type="ECO:0000313" key="3">
    <source>
        <dbReference type="Proteomes" id="UP000028501"/>
    </source>
</evidence>
<dbReference type="HOGENOM" id="CLU_1782424_0_0_2"/>
<keyword evidence="2" id="KW-0560">Oxidoreductase</keyword>
<dbReference type="InterPro" id="IPR003779">
    <property type="entry name" value="CMD-like"/>
</dbReference>
<keyword evidence="2" id="KW-0575">Peroxidase</keyword>
<dbReference type="Gene3D" id="1.20.1290.10">
    <property type="entry name" value="AhpD-like"/>
    <property type="match status" value="1"/>
</dbReference>
<dbReference type="AlphaFoldDB" id="A0A075WHC2"/>
<dbReference type="Proteomes" id="UP000028501">
    <property type="component" value="Chromosome"/>
</dbReference>
<name>A0A075WHC2_ARCFL</name>
<feature type="domain" description="Carboxymuconolactone decarboxylase-like" evidence="1">
    <location>
        <begin position="27"/>
        <end position="99"/>
    </location>
</feature>
<proteinExistence type="predicted"/>
<protein>
    <submittedName>
        <fullName evidence="2">Alkylhydroperoxidase AhpD family core domain protein</fullName>
    </submittedName>
</protein>
<dbReference type="GO" id="GO:0051920">
    <property type="term" value="F:peroxiredoxin activity"/>
    <property type="evidence" value="ECO:0007669"/>
    <property type="project" value="InterPro"/>
</dbReference>
<sequence length="145" mass="16883">MDIERMLEERFRGREVPEAYKILSRRPETLLRFIEFRDSIMAEGKLNPILKEKIALAVSKVNYCNPCLISHSRKLEMMGESIEPLNEREKAALSFAAKIAITKGKLEDEEIQKILEIFDYDELLEIALVASLYMFLNTFNNLLVR</sequence>
<dbReference type="GeneID" id="24796132"/>
<dbReference type="RefSeq" id="WP_231487525.1">
    <property type="nucleotide sequence ID" value="NZ_CP006577.1"/>
</dbReference>
<dbReference type="KEGG" id="afg:AFULGI_00026720"/>
<dbReference type="PANTHER" id="PTHR35446:SF2">
    <property type="entry name" value="CARBOXYMUCONOLACTONE DECARBOXYLASE-LIKE DOMAIN-CONTAINING PROTEIN"/>
    <property type="match status" value="1"/>
</dbReference>
<evidence type="ECO:0000313" key="2">
    <source>
        <dbReference type="EMBL" id="AIG99376.1"/>
    </source>
</evidence>
<organism evidence="2 3">
    <name type="scientific">Archaeoglobus fulgidus DSM 8774</name>
    <dbReference type="NCBI Taxonomy" id="1344584"/>
    <lineage>
        <taxon>Archaea</taxon>
        <taxon>Methanobacteriati</taxon>
        <taxon>Methanobacteriota</taxon>
        <taxon>Archaeoglobi</taxon>
        <taxon>Archaeoglobales</taxon>
        <taxon>Archaeoglobaceae</taxon>
        <taxon>Archaeoglobus</taxon>
    </lineage>
</organism>
<dbReference type="Pfam" id="PF02627">
    <property type="entry name" value="CMD"/>
    <property type="match status" value="1"/>
</dbReference>
<evidence type="ECO:0000259" key="1">
    <source>
        <dbReference type="Pfam" id="PF02627"/>
    </source>
</evidence>
<reference evidence="2 3" key="1">
    <citation type="submission" date="2013-07" db="EMBL/GenBank/DDBJ databases">
        <title>Genome of Archaeoglobus fulgidus.</title>
        <authorList>
            <person name="Fiebig A."/>
            <person name="Birkeland N.-K."/>
        </authorList>
    </citation>
    <scope>NUCLEOTIDE SEQUENCE [LARGE SCALE GENOMIC DNA]</scope>
    <source>
        <strain evidence="2 3">DSM 8774</strain>
    </source>
</reference>